<dbReference type="GO" id="GO:0005777">
    <property type="term" value="C:peroxisome"/>
    <property type="evidence" value="ECO:0007669"/>
    <property type="project" value="EnsemblFungi"/>
</dbReference>
<reference evidence="2" key="1">
    <citation type="submission" date="2012-08" db="EMBL/GenBank/DDBJ databases">
        <title>Genome analysis of Colletotrichum orbiculare and Colletotrichum fructicola.</title>
        <authorList>
            <person name="Gan P.H.P."/>
            <person name="Ikeda K."/>
            <person name="Irieda H."/>
            <person name="Narusaka M."/>
            <person name="O'Connell R.J."/>
            <person name="Narusaka Y."/>
            <person name="Takano Y."/>
            <person name="Kubo Y."/>
            <person name="Shirasu K."/>
        </authorList>
    </citation>
    <scope>NUCLEOTIDE SEQUENCE</scope>
    <source>
        <strain evidence="2">Nara gc5</strain>
    </source>
</reference>
<keyword evidence="1" id="KW-0865">Zymogen</keyword>
<dbReference type="AlphaFoldDB" id="L2G449"/>
<dbReference type="SUPFAM" id="SSF56235">
    <property type="entry name" value="N-terminal nucleophile aminohydrolases (Ntn hydrolases)"/>
    <property type="match status" value="1"/>
</dbReference>
<gene>
    <name evidence="2" type="ORF">CGGC5_183</name>
</gene>
<dbReference type="GO" id="GO:0043161">
    <property type="term" value="P:proteasome-mediated ubiquitin-dependent protein catabolic process"/>
    <property type="evidence" value="ECO:0007669"/>
    <property type="project" value="EnsemblFungi"/>
</dbReference>
<protein>
    <submittedName>
        <fullName evidence="2">Proteasome component pre2</fullName>
    </submittedName>
</protein>
<dbReference type="Gene3D" id="3.60.20.10">
    <property type="entry name" value="Glutamine Phosphoribosylpyrophosphate, subunit 1, domain 1"/>
    <property type="match status" value="2"/>
</dbReference>
<proteinExistence type="predicted"/>
<dbReference type="InterPro" id="IPR023333">
    <property type="entry name" value="Proteasome_suB-type"/>
</dbReference>
<evidence type="ECO:0000313" key="2">
    <source>
        <dbReference type="EMBL" id="ELA33155.1"/>
    </source>
</evidence>
<sequence>MDSLVAKYSRPAYEQHNTFRDDEQEDLELMGEAPPLSLKFAMPPVAHPSSWLRAATDDRANPDCPIKIAHGTTTLAFRFQGGIIVATDSRAPAGNWIASQTVKKVIEINSVLLGTMAGGRRLPRRISVAAASKILANLVYSYKGMGLSMGTMCAGVTKEEGPALYYVDSDGTRLAGNLFCVGSGQTFAYGVLDAEYRYDLTDQEALELGSRSILAATHRDAYSGGFINLYHVKEEGWVKHGFNDTNPIFWKTKLEKGEFTNVTADLD</sequence>
<dbReference type="HOGENOM" id="CLU_035750_7_1_1"/>
<dbReference type="GO" id="GO:0010499">
    <property type="term" value="P:proteasomal ubiquitin-independent protein catabolic process"/>
    <property type="evidence" value="ECO:0007669"/>
    <property type="project" value="EnsemblFungi"/>
</dbReference>
<dbReference type="PANTHER" id="PTHR32194">
    <property type="entry name" value="METALLOPROTEASE TLDD"/>
    <property type="match status" value="1"/>
</dbReference>
<evidence type="ECO:0000256" key="1">
    <source>
        <dbReference type="ARBA" id="ARBA00023145"/>
    </source>
</evidence>
<dbReference type="GO" id="GO:0019774">
    <property type="term" value="C:proteasome core complex, beta-subunit complex"/>
    <property type="evidence" value="ECO:0007669"/>
    <property type="project" value="EnsemblFungi"/>
</dbReference>
<dbReference type="PANTHER" id="PTHR32194:SF3">
    <property type="entry name" value="PROTEASOME SUBUNIT BETA"/>
    <property type="match status" value="1"/>
</dbReference>
<organism evidence="2">
    <name type="scientific">Colletotrichum fructicola (strain Nara gc5)</name>
    <name type="common">Anthracnose fungus</name>
    <name type="synonym">Colletotrichum gloeosporioides (strain Nara gc5)</name>
    <dbReference type="NCBI Taxonomy" id="1213859"/>
    <lineage>
        <taxon>Eukaryota</taxon>
        <taxon>Fungi</taxon>
        <taxon>Dikarya</taxon>
        <taxon>Ascomycota</taxon>
        <taxon>Pezizomycotina</taxon>
        <taxon>Sordariomycetes</taxon>
        <taxon>Hypocreomycetidae</taxon>
        <taxon>Glomerellales</taxon>
        <taxon>Glomerellaceae</taxon>
        <taxon>Colletotrichum</taxon>
        <taxon>Colletotrichum gloeosporioides species complex</taxon>
    </lineage>
</organism>
<dbReference type="EMBL" id="KB020669">
    <property type="protein sequence ID" value="ELA33155.1"/>
    <property type="molecule type" value="Genomic_DNA"/>
</dbReference>
<dbReference type="InterPro" id="IPR029055">
    <property type="entry name" value="Ntn_hydrolases_N"/>
</dbReference>
<dbReference type="STRING" id="1213859.L2G449"/>
<dbReference type="GO" id="GO:0004175">
    <property type="term" value="F:endopeptidase activity"/>
    <property type="evidence" value="ECO:0007669"/>
    <property type="project" value="EnsemblFungi"/>
</dbReference>
<dbReference type="CDD" id="cd03761">
    <property type="entry name" value="proteasome_beta_type_5"/>
    <property type="match status" value="1"/>
</dbReference>
<accession>L2G449</accession>
<dbReference type="InterPro" id="IPR001353">
    <property type="entry name" value="Proteasome_sua/b"/>
</dbReference>
<name>L2G449_COLFN</name>
<keyword evidence="2" id="KW-0647">Proteasome</keyword>
<dbReference type="Pfam" id="PF00227">
    <property type="entry name" value="Proteasome"/>
    <property type="match status" value="2"/>
</dbReference>
<dbReference type="GO" id="GO:0080129">
    <property type="term" value="P:proteasome core complex assembly"/>
    <property type="evidence" value="ECO:0007669"/>
    <property type="project" value="EnsemblFungi"/>
</dbReference>